<dbReference type="InterPro" id="IPR003870">
    <property type="entry name" value="DUF222"/>
</dbReference>
<feature type="region of interest" description="Disordered" evidence="1">
    <location>
        <begin position="292"/>
        <end position="319"/>
    </location>
</feature>
<sequence>MGSRGVVDRQTVTAIFDALDAAADRLVGLDFDALTTPEWLVLLGRCEKVRRRLPVAEHQLINNLARQASAEELGGKLSHAIADWALTSRTEASRRSNAAADLGPRRALTGEPIAPVLAGAAAAQCDGTIGAEHIAVIRRFCRQLPGWVDQATRERAEAQLARQGGQVRPEQLSGLAATIADRLNPDGTYRDEDRARRRALMLGSQQADGMSELRARITPSCAPPWKPCWPSWPPRACATPNPKPPVWTAVPVRPPSTPTPAQRPNALMTGCWPGCAPCWRPESWVSTTAYPRRSSCRPRWPNWKPLPDRDSPAAAPCCR</sequence>
<name>A0A1V3XN48_MYCKA</name>
<gene>
    <name evidence="3" type="ORF">BZL29_2890</name>
</gene>
<organism evidence="3 4">
    <name type="scientific">Mycobacterium kansasii</name>
    <dbReference type="NCBI Taxonomy" id="1768"/>
    <lineage>
        <taxon>Bacteria</taxon>
        <taxon>Bacillati</taxon>
        <taxon>Actinomycetota</taxon>
        <taxon>Actinomycetes</taxon>
        <taxon>Mycobacteriales</taxon>
        <taxon>Mycobacteriaceae</taxon>
        <taxon>Mycobacterium</taxon>
    </lineage>
</organism>
<proteinExistence type="predicted"/>
<reference evidence="3 4" key="1">
    <citation type="submission" date="2017-02" db="EMBL/GenBank/DDBJ databases">
        <title>Complete genome sequences of Mycobacterium kansasii strains isolated from rhesus macaques.</title>
        <authorList>
            <person name="Panda A."/>
            <person name="Nagaraj S."/>
            <person name="Zhao X."/>
            <person name="Tettelin H."/>
            <person name="Detolla L.J."/>
        </authorList>
    </citation>
    <scope>NUCLEOTIDE SEQUENCE [LARGE SCALE GENOMIC DNA]</scope>
    <source>
        <strain evidence="3 4">11-3469</strain>
    </source>
</reference>
<dbReference type="Proteomes" id="UP000188532">
    <property type="component" value="Unassembled WGS sequence"/>
</dbReference>
<accession>A0A1V3XN48</accession>
<feature type="domain" description="DUF222" evidence="2">
    <location>
        <begin position="43"/>
        <end position="220"/>
    </location>
</feature>
<dbReference type="Pfam" id="PF02720">
    <property type="entry name" value="DUF222"/>
    <property type="match status" value="1"/>
</dbReference>
<evidence type="ECO:0000259" key="2">
    <source>
        <dbReference type="Pfam" id="PF02720"/>
    </source>
</evidence>
<evidence type="ECO:0000313" key="4">
    <source>
        <dbReference type="Proteomes" id="UP000188532"/>
    </source>
</evidence>
<evidence type="ECO:0000313" key="3">
    <source>
        <dbReference type="EMBL" id="OOK80500.1"/>
    </source>
</evidence>
<dbReference type="AlphaFoldDB" id="A0A1V3XN48"/>
<comment type="caution">
    <text evidence="3">The sequence shown here is derived from an EMBL/GenBank/DDBJ whole genome shotgun (WGS) entry which is preliminary data.</text>
</comment>
<dbReference type="EMBL" id="MVBN01000002">
    <property type="protein sequence ID" value="OOK80500.1"/>
    <property type="molecule type" value="Genomic_DNA"/>
</dbReference>
<evidence type="ECO:0000256" key="1">
    <source>
        <dbReference type="SAM" id="MobiDB-lite"/>
    </source>
</evidence>
<protein>
    <recommendedName>
        <fullName evidence="2">DUF222 domain-containing protein</fullName>
    </recommendedName>
</protein>